<dbReference type="PANTHER" id="PTHR21661">
    <property type="entry name" value="EPOXIDE HYDROLASE 1-RELATED"/>
    <property type="match status" value="1"/>
</dbReference>
<keyword evidence="3" id="KW-0378">Hydrolase</keyword>
<organism evidence="7 8">
    <name type="scientific">Coleophoma cylindrospora</name>
    <dbReference type="NCBI Taxonomy" id="1849047"/>
    <lineage>
        <taxon>Eukaryota</taxon>
        <taxon>Fungi</taxon>
        <taxon>Dikarya</taxon>
        <taxon>Ascomycota</taxon>
        <taxon>Pezizomycotina</taxon>
        <taxon>Leotiomycetes</taxon>
        <taxon>Helotiales</taxon>
        <taxon>Dermateaceae</taxon>
        <taxon>Coleophoma</taxon>
    </lineage>
</organism>
<protein>
    <recommendedName>
        <fullName evidence="6">Epoxide hydrolase N-terminal domain-containing protein</fullName>
    </recommendedName>
</protein>
<keyword evidence="2" id="KW-0058">Aromatic hydrocarbons catabolism</keyword>
<feature type="active site" description="Proton donor" evidence="4">
    <location>
        <position position="340"/>
    </location>
</feature>
<feature type="signal peptide" evidence="5">
    <location>
        <begin position="1"/>
        <end position="21"/>
    </location>
</feature>
<sequence length="417" mass="46606">MFVPFIQYLAFALLSIRGAECTGLQTTPSFNLRPFSIDLSNRVPTMLSKINETQLPDLPEYPGVGSSFGINLDTLKSFQQEWLTSFNWEKEQSSINQFNHFEATIENLTIHFIHEKSKCPNAIPLLLLHGWPSSFLEFVPLINQLVQRANISYGKSVSFNIIVPSLPGFAFSSPPPANWTVVDTARVFNTLMTDVLGYSTFAVHGTDFGVGPAYVLYDQYNKTTRAAHLVFLPFFPLTPTELQALNITLSPLEEFEEQRFIEWDTFGLGYFLEQSTKPNTLGLALYDNPIGQLAWIGEKYINGSDPRAGTGGSLLNSNEILLSVSLYYLSQCFVSSVYIYAQNPGGFSTNYTKARTDAPLLFSAFKYNIGFWPPALVAKVGNLVSYRNHYVGGHFPALENPSALIADLREIGTYWTD</sequence>
<dbReference type="PIRSF" id="PIRSF001112">
    <property type="entry name" value="Epoxide_hydrolase"/>
    <property type="match status" value="1"/>
</dbReference>
<evidence type="ECO:0000313" key="8">
    <source>
        <dbReference type="Proteomes" id="UP000256645"/>
    </source>
</evidence>
<dbReference type="Proteomes" id="UP000256645">
    <property type="component" value="Unassembled WGS sequence"/>
</dbReference>
<keyword evidence="8" id="KW-1185">Reference proteome</keyword>
<evidence type="ECO:0000256" key="5">
    <source>
        <dbReference type="SAM" id="SignalP"/>
    </source>
</evidence>
<keyword evidence="5" id="KW-0732">Signal</keyword>
<proteinExistence type="inferred from homology"/>
<evidence type="ECO:0000256" key="3">
    <source>
        <dbReference type="ARBA" id="ARBA00022801"/>
    </source>
</evidence>
<comment type="similarity">
    <text evidence="1">Belongs to the peptidase S33 family.</text>
</comment>
<dbReference type="GO" id="GO:0097176">
    <property type="term" value="P:epoxide metabolic process"/>
    <property type="evidence" value="ECO:0007669"/>
    <property type="project" value="TreeGrafter"/>
</dbReference>
<evidence type="ECO:0000313" key="7">
    <source>
        <dbReference type="EMBL" id="RDW61068.1"/>
    </source>
</evidence>
<dbReference type="SUPFAM" id="SSF53474">
    <property type="entry name" value="alpha/beta-Hydrolases"/>
    <property type="match status" value="1"/>
</dbReference>
<dbReference type="PANTHER" id="PTHR21661:SF35">
    <property type="entry name" value="EPOXIDE HYDROLASE"/>
    <property type="match status" value="1"/>
</dbReference>
<dbReference type="OrthoDB" id="7130006at2759"/>
<dbReference type="InterPro" id="IPR000639">
    <property type="entry name" value="Epox_hydrolase-like"/>
</dbReference>
<dbReference type="InterPro" id="IPR016292">
    <property type="entry name" value="Epoxide_hydrolase"/>
</dbReference>
<feature type="chain" id="PRO_5017659540" description="Epoxide hydrolase N-terminal domain-containing protein" evidence="5">
    <location>
        <begin position="22"/>
        <end position="417"/>
    </location>
</feature>
<accession>A0A3D8QH97</accession>
<comment type="caution">
    <text evidence="7">The sequence shown here is derived from an EMBL/GenBank/DDBJ whole genome shotgun (WGS) entry which is preliminary data.</text>
</comment>
<dbReference type="PRINTS" id="PR00412">
    <property type="entry name" value="EPOXHYDRLASE"/>
</dbReference>
<feature type="active site" description="Nucleophile" evidence="4">
    <location>
        <position position="207"/>
    </location>
</feature>
<evidence type="ECO:0000256" key="4">
    <source>
        <dbReference type="PIRSR" id="PIRSR001112-1"/>
    </source>
</evidence>
<dbReference type="Gene3D" id="3.40.50.1820">
    <property type="entry name" value="alpha/beta hydrolase"/>
    <property type="match status" value="1"/>
</dbReference>
<dbReference type="InterPro" id="IPR029058">
    <property type="entry name" value="AB_hydrolase_fold"/>
</dbReference>
<feature type="active site" description="Proton acceptor" evidence="4">
    <location>
        <position position="394"/>
    </location>
</feature>
<reference evidence="7 8" key="1">
    <citation type="journal article" date="2018" name="IMA Fungus">
        <title>IMA Genome-F 9: Draft genome sequence of Annulohypoxylon stygium, Aspergillus mulundensis, Berkeleyomyces basicola (syn. Thielaviopsis basicola), Ceratocystis smalleyi, two Cercospora beticola strains, Coleophoma cylindrospora, Fusarium fracticaudum, Phialophora cf. hyalina, and Morchella septimelata.</title>
        <authorList>
            <person name="Wingfield B.D."/>
            <person name="Bills G.F."/>
            <person name="Dong Y."/>
            <person name="Huang W."/>
            <person name="Nel W.J."/>
            <person name="Swalarsk-Parry B.S."/>
            <person name="Vaghefi N."/>
            <person name="Wilken P.M."/>
            <person name="An Z."/>
            <person name="de Beer Z.W."/>
            <person name="De Vos L."/>
            <person name="Chen L."/>
            <person name="Duong T.A."/>
            <person name="Gao Y."/>
            <person name="Hammerbacher A."/>
            <person name="Kikkert J.R."/>
            <person name="Li Y."/>
            <person name="Li H."/>
            <person name="Li K."/>
            <person name="Li Q."/>
            <person name="Liu X."/>
            <person name="Ma X."/>
            <person name="Naidoo K."/>
            <person name="Pethybridge S.J."/>
            <person name="Sun J."/>
            <person name="Steenkamp E.T."/>
            <person name="van der Nest M.A."/>
            <person name="van Wyk S."/>
            <person name="Wingfield M.J."/>
            <person name="Xiong C."/>
            <person name="Yue Q."/>
            <person name="Zhang X."/>
        </authorList>
    </citation>
    <scope>NUCLEOTIDE SEQUENCE [LARGE SCALE GENOMIC DNA]</scope>
    <source>
        <strain evidence="7 8">BP6252</strain>
    </source>
</reference>
<dbReference type="InterPro" id="IPR010497">
    <property type="entry name" value="Epoxide_hydro_N"/>
</dbReference>
<name>A0A3D8QH97_9HELO</name>
<gene>
    <name evidence="7" type="ORF">BP6252_12451</name>
</gene>
<dbReference type="STRING" id="1849047.A0A3D8QH97"/>
<evidence type="ECO:0000256" key="1">
    <source>
        <dbReference type="ARBA" id="ARBA00010088"/>
    </source>
</evidence>
<feature type="domain" description="Epoxide hydrolase N-terminal" evidence="6">
    <location>
        <begin position="33"/>
        <end position="138"/>
    </location>
</feature>
<dbReference type="AlphaFoldDB" id="A0A3D8QH97"/>
<dbReference type="GO" id="GO:0004301">
    <property type="term" value="F:epoxide hydrolase activity"/>
    <property type="evidence" value="ECO:0007669"/>
    <property type="project" value="TreeGrafter"/>
</dbReference>
<dbReference type="Pfam" id="PF06441">
    <property type="entry name" value="EHN"/>
    <property type="match status" value="1"/>
</dbReference>
<evidence type="ECO:0000259" key="6">
    <source>
        <dbReference type="Pfam" id="PF06441"/>
    </source>
</evidence>
<evidence type="ECO:0000256" key="2">
    <source>
        <dbReference type="ARBA" id="ARBA00022797"/>
    </source>
</evidence>
<dbReference type="EMBL" id="PDLM01000015">
    <property type="protein sequence ID" value="RDW61068.1"/>
    <property type="molecule type" value="Genomic_DNA"/>
</dbReference>